<proteinExistence type="predicted"/>
<reference evidence="2 3" key="1">
    <citation type="submission" date="2019-04" db="EMBL/GenBank/DDBJ databases">
        <title>A novel phosphate-accumulating bacterium identified in bioreactor for phosphate removal from wastewater.</title>
        <authorList>
            <person name="Kotlyarov R.Y."/>
            <person name="Beletsky A.V."/>
            <person name="Kallistova A.Y."/>
            <person name="Dorofeev A.G."/>
            <person name="Nikolaev Y.Y."/>
            <person name="Pimenov N.V."/>
            <person name="Ravin N.V."/>
            <person name="Mardanov A.V."/>
        </authorList>
    </citation>
    <scope>NUCLEOTIDE SEQUENCE [LARGE SCALE GENOMIC DNA]</scope>
    <source>
        <strain evidence="2 3">Bin19</strain>
    </source>
</reference>
<evidence type="ECO:0000313" key="2">
    <source>
        <dbReference type="EMBL" id="TMQ77362.1"/>
    </source>
</evidence>
<dbReference type="EMBL" id="SWAD01000026">
    <property type="protein sequence ID" value="TMQ77362.1"/>
    <property type="molecule type" value="Genomic_DNA"/>
</dbReference>
<dbReference type="RefSeq" id="WP_046535446.1">
    <property type="nucleotide sequence ID" value="NZ_SWAD01000026.1"/>
</dbReference>
<evidence type="ECO:0000313" key="3">
    <source>
        <dbReference type="Proteomes" id="UP000306324"/>
    </source>
</evidence>
<name>A0A5S4EPT1_9PROT</name>
<feature type="region of interest" description="Disordered" evidence="1">
    <location>
        <begin position="1"/>
        <end position="35"/>
    </location>
</feature>
<keyword evidence="3" id="KW-1185">Reference proteome</keyword>
<dbReference type="Proteomes" id="UP000306324">
    <property type="component" value="Unassembled WGS sequence"/>
</dbReference>
<accession>A0A5S4EPT1</accession>
<organism evidence="2 3">
    <name type="scientific">Candidatus Accumulibacter phosphatis</name>
    <dbReference type="NCBI Taxonomy" id="327160"/>
    <lineage>
        <taxon>Bacteria</taxon>
        <taxon>Pseudomonadati</taxon>
        <taxon>Pseudomonadota</taxon>
        <taxon>Betaproteobacteria</taxon>
        <taxon>Candidatus Accumulibacter</taxon>
    </lineage>
</organism>
<protein>
    <submittedName>
        <fullName evidence="2">Type I secretion membrane fusion protein, HlyD</fullName>
    </submittedName>
</protein>
<evidence type="ECO:0000256" key="1">
    <source>
        <dbReference type="SAM" id="MobiDB-lite"/>
    </source>
</evidence>
<feature type="compositionally biased region" description="Basic and acidic residues" evidence="1">
    <location>
        <begin position="1"/>
        <end position="10"/>
    </location>
</feature>
<dbReference type="AlphaFoldDB" id="A0A5S4EPT1"/>
<comment type="caution">
    <text evidence="2">The sequence shown here is derived from an EMBL/GenBank/DDBJ whole genome shotgun (WGS) entry which is preliminary data.</text>
</comment>
<sequence>MVEGTVEHVSADAADGGMGHSAGGNAPNDKGRKNPQPLVYKALVRLKAMKLEMDGARFALGAGMQTNAEIMLGTRTVAEYLLSPVQKAWHEAGRER</sequence>
<gene>
    <name evidence="2" type="ORF">ACCUM_3202</name>
</gene>
<dbReference type="PRINTS" id="PR01490">
    <property type="entry name" value="RTXTOXIND"/>
</dbReference>